<keyword evidence="1" id="KW-1133">Transmembrane helix</keyword>
<keyword evidence="3" id="KW-1185">Reference proteome</keyword>
<accession>A0A516KJG2</accession>
<dbReference type="KEGG" id="aqt:FN924_15945"/>
<feature type="transmembrane region" description="Helical" evidence="1">
    <location>
        <begin position="45"/>
        <end position="70"/>
    </location>
</feature>
<evidence type="ECO:0008006" key="4">
    <source>
        <dbReference type="Google" id="ProtNLM"/>
    </source>
</evidence>
<sequence length="112" mass="12516">MNEVIGYLVVVLLIFGFVFALVRQIKHTLAVQNSDKTVDYKRSLLGNYLTCIAMAGFLISFVLNLVVLMQFMQSSMITSNNTSASCFIFLAVLFIAKFTIVPNNPKQSRLTV</sequence>
<feature type="transmembrane region" description="Helical" evidence="1">
    <location>
        <begin position="82"/>
        <end position="100"/>
    </location>
</feature>
<dbReference type="Proteomes" id="UP000315215">
    <property type="component" value="Chromosome"/>
</dbReference>
<keyword evidence="1" id="KW-0812">Transmembrane</keyword>
<protein>
    <recommendedName>
        <fullName evidence="4">DUF2178 domain-containing protein</fullName>
    </recommendedName>
</protein>
<dbReference type="AlphaFoldDB" id="A0A516KJG2"/>
<proteinExistence type="predicted"/>
<dbReference type="EMBL" id="CP041666">
    <property type="protein sequence ID" value="QDP41534.1"/>
    <property type="molecule type" value="Genomic_DNA"/>
</dbReference>
<reference evidence="2 3" key="1">
    <citation type="submission" date="2019-07" db="EMBL/GenBank/DDBJ databases">
        <authorList>
            <person name="Li J."/>
        </authorList>
    </citation>
    <scope>NUCLEOTIDE SEQUENCE [LARGE SCALE GENOMIC DNA]</scope>
    <source>
        <strain evidence="2 3">TKL69</strain>
    </source>
</reference>
<evidence type="ECO:0000256" key="1">
    <source>
        <dbReference type="SAM" id="Phobius"/>
    </source>
</evidence>
<gene>
    <name evidence="2" type="ORF">FN924_15945</name>
</gene>
<name>A0A516KJG2_9BACI</name>
<organism evidence="2 3">
    <name type="scientific">Radiobacillus deserti</name>
    <dbReference type="NCBI Taxonomy" id="2594883"/>
    <lineage>
        <taxon>Bacteria</taxon>
        <taxon>Bacillati</taxon>
        <taxon>Bacillota</taxon>
        <taxon>Bacilli</taxon>
        <taxon>Bacillales</taxon>
        <taxon>Bacillaceae</taxon>
        <taxon>Radiobacillus</taxon>
    </lineage>
</organism>
<dbReference type="RefSeq" id="WP_143896172.1">
    <property type="nucleotide sequence ID" value="NZ_CP041666.1"/>
</dbReference>
<keyword evidence="1" id="KW-0472">Membrane</keyword>
<evidence type="ECO:0000313" key="3">
    <source>
        <dbReference type="Proteomes" id="UP000315215"/>
    </source>
</evidence>
<evidence type="ECO:0000313" key="2">
    <source>
        <dbReference type="EMBL" id="QDP41534.1"/>
    </source>
</evidence>
<feature type="transmembrane region" description="Helical" evidence="1">
    <location>
        <begin position="6"/>
        <end position="25"/>
    </location>
</feature>
<dbReference type="OrthoDB" id="2972121at2"/>